<dbReference type="Proteomes" id="UP001597176">
    <property type="component" value="Unassembled WGS sequence"/>
</dbReference>
<sequence length="68" mass="7559">MPQPHYFVRRSRMGRFNFTLIGAYGRITGVVVIPTENKSREEIEAAAHQKIRALADELVTVMGKAASA</sequence>
<evidence type="ECO:0000313" key="2">
    <source>
        <dbReference type="Proteomes" id="UP001597176"/>
    </source>
</evidence>
<gene>
    <name evidence="1" type="ORF">ACFQ4G_03615</name>
</gene>
<name>A0ABW3WWP8_9HYPH</name>
<proteinExistence type="predicted"/>
<accession>A0ABW3WWP8</accession>
<reference evidence="2" key="1">
    <citation type="journal article" date="2019" name="Int. J. Syst. Evol. Microbiol.">
        <title>The Global Catalogue of Microorganisms (GCM) 10K type strain sequencing project: providing services to taxonomists for standard genome sequencing and annotation.</title>
        <authorList>
            <consortium name="The Broad Institute Genomics Platform"/>
            <consortium name="The Broad Institute Genome Sequencing Center for Infectious Disease"/>
            <person name="Wu L."/>
            <person name="Ma J."/>
        </authorList>
    </citation>
    <scope>NUCLEOTIDE SEQUENCE [LARGE SCALE GENOMIC DNA]</scope>
    <source>
        <strain evidence="2">CCUG 56108</strain>
    </source>
</reference>
<keyword evidence="2" id="KW-1185">Reference proteome</keyword>
<evidence type="ECO:0000313" key="1">
    <source>
        <dbReference type="EMBL" id="MFD1300673.1"/>
    </source>
</evidence>
<dbReference type="EMBL" id="JBHTND010000003">
    <property type="protein sequence ID" value="MFD1300673.1"/>
    <property type="molecule type" value="Genomic_DNA"/>
</dbReference>
<protein>
    <submittedName>
        <fullName evidence="1">Uncharacterized protein</fullName>
    </submittedName>
</protein>
<comment type="caution">
    <text evidence="1">The sequence shown here is derived from an EMBL/GenBank/DDBJ whole genome shotgun (WGS) entry which is preliminary data.</text>
</comment>
<organism evidence="1 2">
    <name type="scientific">Methylobacterium marchantiae</name>
    <dbReference type="NCBI Taxonomy" id="600331"/>
    <lineage>
        <taxon>Bacteria</taxon>
        <taxon>Pseudomonadati</taxon>
        <taxon>Pseudomonadota</taxon>
        <taxon>Alphaproteobacteria</taxon>
        <taxon>Hyphomicrobiales</taxon>
        <taxon>Methylobacteriaceae</taxon>
        <taxon>Methylobacterium</taxon>
    </lineage>
</organism>
<dbReference type="RefSeq" id="WP_238203425.1">
    <property type="nucleotide sequence ID" value="NZ_JBHTND010000003.1"/>
</dbReference>